<dbReference type="EMBL" id="GGEC01002659">
    <property type="protein sequence ID" value="MBW83142.1"/>
    <property type="molecule type" value="Transcribed_RNA"/>
</dbReference>
<reference evidence="1" key="1">
    <citation type="submission" date="2018-02" db="EMBL/GenBank/DDBJ databases">
        <title>Rhizophora mucronata_Transcriptome.</title>
        <authorList>
            <person name="Meera S.P."/>
            <person name="Sreeshan A."/>
            <person name="Augustine A."/>
        </authorList>
    </citation>
    <scope>NUCLEOTIDE SEQUENCE</scope>
    <source>
        <tissue evidence="1">Leaf</tissue>
    </source>
</reference>
<sequence>MNKPISNHLIIKYKLYHTSIHQIINERNEHRLHYN</sequence>
<name>A0A2P2IPL2_RHIMU</name>
<organism evidence="1">
    <name type="scientific">Rhizophora mucronata</name>
    <name type="common">Asiatic mangrove</name>
    <dbReference type="NCBI Taxonomy" id="61149"/>
    <lineage>
        <taxon>Eukaryota</taxon>
        <taxon>Viridiplantae</taxon>
        <taxon>Streptophyta</taxon>
        <taxon>Embryophyta</taxon>
        <taxon>Tracheophyta</taxon>
        <taxon>Spermatophyta</taxon>
        <taxon>Magnoliopsida</taxon>
        <taxon>eudicotyledons</taxon>
        <taxon>Gunneridae</taxon>
        <taxon>Pentapetalae</taxon>
        <taxon>rosids</taxon>
        <taxon>fabids</taxon>
        <taxon>Malpighiales</taxon>
        <taxon>Rhizophoraceae</taxon>
        <taxon>Rhizophora</taxon>
    </lineage>
</organism>
<dbReference type="AlphaFoldDB" id="A0A2P2IPL2"/>
<proteinExistence type="predicted"/>
<accession>A0A2P2IPL2</accession>
<evidence type="ECO:0000313" key="1">
    <source>
        <dbReference type="EMBL" id="MBW83142.1"/>
    </source>
</evidence>
<protein>
    <submittedName>
        <fullName evidence="1">Uncharacterized protein</fullName>
    </submittedName>
</protein>